<feature type="region of interest" description="Disordered" evidence="2">
    <location>
        <begin position="1045"/>
        <end position="1130"/>
    </location>
</feature>
<keyword evidence="6" id="KW-1185">Reference proteome</keyword>
<feature type="domain" description="PH" evidence="3">
    <location>
        <begin position="867"/>
        <end position="977"/>
    </location>
</feature>
<dbReference type="SMART" id="SM00233">
    <property type="entry name" value="PH"/>
    <property type="match status" value="1"/>
</dbReference>
<dbReference type="PROSITE" id="PS50238">
    <property type="entry name" value="RHOGAP"/>
    <property type="match status" value="1"/>
</dbReference>
<reference evidence="5" key="1">
    <citation type="submission" date="2023-11" db="EMBL/GenBank/DDBJ databases">
        <authorList>
            <person name="Alioto T."/>
            <person name="Alioto T."/>
            <person name="Gomez Garrido J."/>
        </authorList>
    </citation>
    <scope>NUCLEOTIDE SEQUENCE</scope>
</reference>
<feature type="domain" description="Rho-GAP" evidence="4">
    <location>
        <begin position="1144"/>
        <end position="1360"/>
    </location>
</feature>
<feature type="region of interest" description="Disordered" evidence="2">
    <location>
        <begin position="1417"/>
        <end position="1468"/>
    </location>
</feature>
<dbReference type="GO" id="GO:0035091">
    <property type="term" value="F:phosphatidylinositol binding"/>
    <property type="evidence" value="ECO:0007669"/>
    <property type="project" value="InterPro"/>
</dbReference>
<feature type="region of interest" description="Disordered" evidence="2">
    <location>
        <begin position="580"/>
        <end position="611"/>
    </location>
</feature>
<feature type="compositionally biased region" description="Polar residues" evidence="2">
    <location>
        <begin position="1108"/>
        <end position="1122"/>
    </location>
</feature>
<evidence type="ECO:0000256" key="1">
    <source>
        <dbReference type="ARBA" id="ARBA00022468"/>
    </source>
</evidence>
<feature type="compositionally biased region" description="Basic and acidic residues" evidence="2">
    <location>
        <begin position="1459"/>
        <end position="1468"/>
    </location>
</feature>
<dbReference type="SUPFAM" id="SSF50729">
    <property type="entry name" value="PH domain-like"/>
    <property type="match status" value="1"/>
</dbReference>
<dbReference type="SMART" id="SM00324">
    <property type="entry name" value="RhoGAP"/>
    <property type="match status" value="1"/>
</dbReference>
<dbReference type="InterPro" id="IPR050729">
    <property type="entry name" value="Rho-GAP"/>
</dbReference>
<sequence>MDAKPLPPSARSHPLPLHQPIVAVARPVKSSPPSTPSTRLPADTAALQQSPPTAHSSSSQGHGQQPDRDAAAPTTTPRHAPLRAPDPAKRVTTGKNDALRDAIDRHAVREQLHTQQQSQHHSPQNTPSYHSRQAAQPAVPAAAPHASPPASPKTMSTSSAASRQPAAAAAAAAAAAPLMAHRTASIDSTVSTLSSTSQRPNGGNSYRVSESATPQDVAAFISAAGSADAAVQKLLTEKQQAASHNAQLWRLVEKQRAMILGLNKDLEKALKEKERYRRKLKEQLAQSTSAPALITSTGRADGLDSQDASSSSSHVGQPSDASRDISVDTRKTSDASEVLSAIAGRSDTPQDAPYGTSSALPATPQSADSIKSGQRELDRAEVTPVAPQGPFDAKPAIATVQHAPKTHTPPMSPKLVTVSQSSHGHQKSMSNSSAQQSPPPSAVSMSSPKTRKAPPAPLKLDASRSDPAVANNIIDASDSEYEQDPESARSEYIERGRRKTREDDDRERVVLARQEEEQRSKSETGKKSNSRPTEPMQAAAPHRHPSRGASRQQPVFEPTANPTELLRSRAVSGATEMLQRNNTAPSLMSPGLPMSPRPGDRPPNSPMPRAPTAATISIPMSPKHGLPLSPRAPRQAIPLPPQTPMSSMSPHLDRVKNYNLHPGSISTIADRLKPTSAAGDAEERASISTTDTAAASPGEIYLGLMTDEYPGLLLPPNALPSIFVKTSSSRMKPSRASFIAPKTADENPVFTLAVFSRSDMRQLWRVEKTYHALASLDQNVKGLVTVRDRLPEKQLFAGHSPAKIDARRMALNHYFERMLDSVTNEKAALVVCKFLSTDTVGGEGSDYFNNSTTTLDGRPDSPLTKLRPNMAGYLTKRGKNFGGWKARYFVLDGPNLKYFESRGGAQSGSIKLQNAQIGKQSTNASAHQEDEENQFRHAFLILEPKKKDSTSLVRHVLCAESDEERDAWVEALLQYVDYKDDEEPQPGRQAQVSKYEISGPRSPRLQKSMTDLRAESKSSIGSTTSRSIDQVRTVNYSETVAGEAPVMVPPSSQSPSPPFEQPASAAPEHPLVHPAISGPTNAQRIQDASDWGMKPPPTPGAKDKKRSMFSNLPFTRGRSSSDLAPENVKSPGYASVSNRGIFGVPLAEAVASAQPDDATTELPAVVYRCIEYLTARNAIAEEGIFRLSGSNTVIRALKDRFNAEGDVNLLADENYYDVHAVASLLKMYLRELPASILTRDLHLDFLKCLEISGDEKVIAINNLVNRLPAANRALLEALSAFMLLVVNNVEANKMNVRNLGVVFSPTLNLPGPLISLLVEEQRTIFGPELVPGESTSVPQETAKQTSPSSTDLRSPRKQIFTDLPTPAYNQTQFQSLGGPHQQDDTGFTPMHPTYAAYHMAPQGDGGFGSLNDALRSPTVYGTTGTGEPTPRDVKARRRESGMLVVNNGMGPAKKTSMSRLREEPSPSF</sequence>
<dbReference type="SUPFAM" id="SSF64268">
    <property type="entry name" value="PX domain"/>
    <property type="match status" value="1"/>
</dbReference>
<dbReference type="InterPro" id="IPR001849">
    <property type="entry name" value="PH_domain"/>
</dbReference>
<feature type="compositionally biased region" description="Polar residues" evidence="2">
    <location>
        <begin position="153"/>
        <end position="162"/>
    </location>
</feature>
<organism evidence="5 6">
    <name type="scientific">Lecanosticta acicola</name>
    <dbReference type="NCBI Taxonomy" id="111012"/>
    <lineage>
        <taxon>Eukaryota</taxon>
        <taxon>Fungi</taxon>
        <taxon>Dikarya</taxon>
        <taxon>Ascomycota</taxon>
        <taxon>Pezizomycotina</taxon>
        <taxon>Dothideomycetes</taxon>
        <taxon>Dothideomycetidae</taxon>
        <taxon>Mycosphaerellales</taxon>
        <taxon>Mycosphaerellaceae</taxon>
        <taxon>Lecanosticta</taxon>
    </lineage>
</organism>
<dbReference type="InterPro" id="IPR000198">
    <property type="entry name" value="RhoGAP_dom"/>
</dbReference>
<feature type="region of interest" description="Disordered" evidence="2">
    <location>
        <begin position="281"/>
        <end position="564"/>
    </location>
</feature>
<dbReference type="PANTHER" id="PTHR23176:SF129">
    <property type="entry name" value="RHO GTPASE ACTIVATING PROTEIN AT 16F, ISOFORM E-RELATED"/>
    <property type="match status" value="1"/>
</dbReference>
<feature type="region of interest" description="Disordered" evidence="2">
    <location>
        <begin position="1"/>
        <end position="212"/>
    </location>
</feature>
<feature type="compositionally biased region" description="Polar residues" evidence="2">
    <location>
        <begin position="1333"/>
        <end position="1352"/>
    </location>
</feature>
<dbReference type="CDD" id="cd13277">
    <property type="entry name" value="PH_Bem3"/>
    <property type="match status" value="1"/>
</dbReference>
<dbReference type="GO" id="GO:0007165">
    <property type="term" value="P:signal transduction"/>
    <property type="evidence" value="ECO:0007669"/>
    <property type="project" value="InterPro"/>
</dbReference>
<dbReference type="Proteomes" id="UP001296104">
    <property type="component" value="Unassembled WGS sequence"/>
</dbReference>
<dbReference type="EMBL" id="CAVMBE010000123">
    <property type="protein sequence ID" value="CAK4034556.1"/>
    <property type="molecule type" value="Genomic_DNA"/>
</dbReference>
<proteinExistence type="predicted"/>
<feature type="region of interest" description="Disordered" evidence="2">
    <location>
        <begin position="979"/>
        <end position="1030"/>
    </location>
</feature>
<evidence type="ECO:0000259" key="4">
    <source>
        <dbReference type="PROSITE" id="PS50238"/>
    </source>
</evidence>
<accession>A0AAI8Z8Y1</accession>
<dbReference type="PROSITE" id="PS50003">
    <property type="entry name" value="PH_DOMAIN"/>
    <property type="match status" value="1"/>
</dbReference>
<dbReference type="PANTHER" id="PTHR23176">
    <property type="entry name" value="RHO/RAC/CDC GTPASE-ACTIVATING PROTEIN"/>
    <property type="match status" value="1"/>
</dbReference>
<feature type="compositionally biased region" description="Low complexity" evidence="2">
    <location>
        <begin position="1045"/>
        <end position="1054"/>
    </location>
</feature>
<dbReference type="GO" id="GO:0005938">
    <property type="term" value="C:cell cortex"/>
    <property type="evidence" value="ECO:0007669"/>
    <property type="project" value="UniProtKB-ARBA"/>
</dbReference>
<feature type="region of interest" description="Disordered" evidence="2">
    <location>
        <begin position="1329"/>
        <end position="1354"/>
    </location>
</feature>
<dbReference type="InterPro" id="IPR008936">
    <property type="entry name" value="Rho_GTPase_activation_prot"/>
</dbReference>
<feature type="compositionally biased region" description="Basic and acidic residues" evidence="2">
    <location>
        <begin position="486"/>
        <end position="526"/>
    </location>
</feature>
<feature type="compositionally biased region" description="Polar residues" evidence="2">
    <location>
        <begin position="285"/>
        <end position="298"/>
    </location>
</feature>
<feature type="compositionally biased region" description="Pro residues" evidence="2">
    <location>
        <begin position="593"/>
        <end position="609"/>
    </location>
</feature>
<evidence type="ECO:0000256" key="2">
    <source>
        <dbReference type="SAM" id="MobiDB-lite"/>
    </source>
</evidence>
<dbReference type="GO" id="GO:0005096">
    <property type="term" value="F:GTPase activator activity"/>
    <property type="evidence" value="ECO:0007669"/>
    <property type="project" value="UniProtKB-KW"/>
</dbReference>
<evidence type="ECO:0000313" key="6">
    <source>
        <dbReference type="Proteomes" id="UP001296104"/>
    </source>
</evidence>
<dbReference type="Gene3D" id="2.30.29.30">
    <property type="entry name" value="Pleckstrin-homology domain (PH domain)/Phosphotyrosine-binding domain (PTB)"/>
    <property type="match status" value="1"/>
</dbReference>
<keyword evidence="1" id="KW-0343">GTPase activation</keyword>
<dbReference type="Pfam" id="PF00169">
    <property type="entry name" value="PH"/>
    <property type="match status" value="1"/>
</dbReference>
<name>A0AAI8Z8Y1_9PEZI</name>
<feature type="compositionally biased region" description="Low complexity" evidence="2">
    <location>
        <begin position="428"/>
        <end position="448"/>
    </location>
</feature>
<dbReference type="SUPFAM" id="SSF48350">
    <property type="entry name" value="GTPase activation domain, GAP"/>
    <property type="match status" value="1"/>
</dbReference>
<gene>
    <name evidence="5" type="ORF">LECACI_7A009714</name>
</gene>
<dbReference type="InterPro" id="IPR036871">
    <property type="entry name" value="PX_dom_sf"/>
</dbReference>
<evidence type="ECO:0000259" key="3">
    <source>
        <dbReference type="PROSITE" id="PS50003"/>
    </source>
</evidence>
<feature type="compositionally biased region" description="Low complexity" evidence="2">
    <location>
        <begin position="166"/>
        <end position="176"/>
    </location>
</feature>
<protein>
    <submittedName>
        <fullName evidence="5">Rho-type GTPase-activating 2</fullName>
    </submittedName>
</protein>
<comment type="caution">
    <text evidence="5">The sequence shown here is derived from an EMBL/GenBank/DDBJ whole genome shotgun (WGS) entry which is preliminary data.</text>
</comment>
<dbReference type="Gene3D" id="1.10.555.10">
    <property type="entry name" value="Rho GTPase activation protein"/>
    <property type="match status" value="1"/>
</dbReference>
<evidence type="ECO:0000313" key="5">
    <source>
        <dbReference type="EMBL" id="CAK4034556.1"/>
    </source>
</evidence>
<feature type="compositionally biased region" description="Basic and acidic residues" evidence="2">
    <location>
        <begin position="321"/>
        <end position="334"/>
    </location>
</feature>
<dbReference type="InterPro" id="IPR011993">
    <property type="entry name" value="PH-like_dom_sf"/>
</dbReference>
<feature type="compositionally biased region" description="Low complexity" evidence="2">
    <location>
        <begin position="71"/>
        <end position="85"/>
    </location>
</feature>
<feature type="compositionally biased region" description="Low complexity" evidence="2">
    <location>
        <begin position="1017"/>
        <end position="1028"/>
    </location>
</feature>
<dbReference type="Gene3D" id="3.30.1520.10">
    <property type="entry name" value="Phox-like domain"/>
    <property type="match status" value="1"/>
</dbReference>
<feature type="compositionally biased region" description="Basic and acidic residues" evidence="2">
    <location>
        <begin position="97"/>
        <end position="112"/>
    </location>
</feature>
<feature type="compositionally biased region" description="Low complexity" evidence="2">
    <location>
        <begin position="113"/>
        <end position="145"/>
    </location>
</feature>
<feature type="compositionally biased region" description="Polar residues" evidence="2">
    <location>
        <begin position="355"/>
        <end position="372"/>
    </location>
</feature>
<feature type="compositionally biased region" description="Low complexity" evidence="2">
    <location>
        <begin position="55"/>
        <end position="64"/>
    </location>
</feature>
<feature type="compositionally biased region" description="Polar residues" evidence="2">
    <location>
        <begin position="185"/>
        <end position="212"/>
    </location>
</feature>
<dbReference type="Pfam" id="PF00620">
    <property type="entry name" value="RhoGAP"/>
    <property type="match status" value="1"/>
</dbReference>
<dbReference type="FunFam" id="2.30.29.30:FF:000452">
    <property type="entry name" value="Rho GTPase activator (Bem3)"/>
    <property type="match status" value="1"/>
</dbReference>